<dbReference type="Proteomes" id="UP001159427">
    <property type="component" value="Unassembled WGS sequence"/>
</dbReference>
<sequence length="114" mass="12954">FFFLVSSDGYSSGDVIGFFISLPLNNRRPAEFLPPTFKDKALIKFKNHLYFEEKDLVDKAEKVRLSASPSQGLFLSFMIKFFKNGVCQGVAWQDIHEGTYYPAVSVFKNATVSR</sequence>
<evidence type="ECO:0000313" key="2">
    <source>
        <dbReference type="Proteomes" id="UP001159427"/>
    </source>
</evidence>
<reference evidence="1 2" key="1">
    <citation type="submission" date="2022-05" db="EMBL/GenBank/DDBJ databases">
        <authorList>
            <consortium name="Genoscope - CEA"/>
            <person name="William W."/>
        </authorList>
    </citation>
    <scope>NUCLEOTIDE SEQUENCE [LARGE SCALE GENOMIC DNA]</scope>
</reference>
<evidence type="ECO:0000313" key="1">
    <source>
        <dbReference type="EMBL" id="CAH3030081.1"/>
    </source>
</evidence>
<protein>
    <submittedName>
        <fullName evidence="1">Uncharacterized protein</fullName>
    </submittedName>
</protein>
<dbReference type="Gene3D" id="2.60.120.920">
    <property type="match status" value="1"/>
</dbReference>
<accession>A0ABN8MK27</accession>
<dbReference type="EMBL" id="CALNXI010000610">
    <property type="protein sequence ID" value="CAH3030081.1"/>
    <property type="molecule type" value="Genomic_DNA"/>
</dbReference>
<organism evidence="1 2">
    <name type="scientific">Porites evermanni</name>
    <dbReference type="NCBI Taxonomy" id="104178"/>
    <lineage>
        <taxon>Eukaryota</taxon>
        <taxon>Metazoa</taxon>
        <taxon>Cnidaria</taxon>
        <taxon>Anthozoa</taxon>
        <taxon>Hexacorallia</taxon>
        <taxon>Scleractinia</taxon>
        <taxon>Fungiina</taxon>
        <taxon>Poritidae</taxon>
        <taxon>Porites</taxon>
    </lineage>
</organism>
<feature type="non-terminal residue" evidence="1">
    <location>
        <position position="114"/>
    </location>
</feature>
<dbReference type="PANTHER" id="PTHR10598">
    <property type="entry name" value="SET1/ASH2 HISTONE METHYLTRANSFERASE COMPLEX SUBUNIT ASH2"/>
    <property type="match status" value="1"/>
</dbReference>
<comment type="caution">
    <text evidence="1">The sequence shown here is derived from an EMBL/GenBank/DDBJ whole genome shotgun (WGS) entry which is preliminary data.</text>
</comment>
<keyword evidence="2" id="KW-1185">Reference proteome</keyword>
<dbReference type="SUPFAM" id="SSF49899">
    <property type="entry name" value="Concanavalin A-like lectins/glucanases"/>
    <property type="match status" value="1"/>
</dbReference>
<feature type="non-terminal residue" evidence="1">
    <location>
        <position position="1"/>
    </location>
</feature>
<dbReference type="PANTHER" id="PTHR10598:SF0">
    <property type="entry name" value="SET1_ASH2 HISTONE METHYLTRANSFERASE COMPLEX SUBUNIT ASH2"/>
    <property type="match status" value="1"/>
</dbReference>
<dbReference type="InterPro" id="IPR043136">
    <property type="entry name" value="B30.2/SPRY_sf"/>
</dbReference>
<proteinExistence type="predicted"/>
<name>A0ABN8MK27_9CNID</name>
<gene>
    <name evidence="1" type="ORF">PEVE_00037361</name>
</gene>
<dbReference type="InterPro" id="IPR037353">
    <property type="entry name" value="ASH2"/>
</dbReference>
<dbReference type="InterPro" id="IPR013320">
    <property type="entry name" value="ConA-like_dom_sf"/>
</dbReference>